<accession>A0ACC6PKS1</accession>
<evidence type="ECO:0000313" key="2">
    <source>
        <dbReference type="Proteomes" id="UP001377168"/>
    </source>
</evidence>
<proteinExistence type="predicted"/>
<keyword evidence="1" id="KW-0503">Monooxygenase</keyword>
<reference evidence="1" key="1">
    <citation type="submission" date="2024-03" db="EMBL/GenBank/DDBJ databases">
        <title>Novel Streptomyces species of biotechnological and ecological value are a feature of Machair soil.</title>
        <authorList>
            <person name="Prole J.R."/>
            <person name="Goodfellow M."/>
            <person name="Allenby N."/>
            <person name="Ward A.C."/>
        </authorList>
    </citation>
    <scope>NUCLEOTIDE SEQUENCE</scope>
    <source>
        <strain evidence="1">MS2.AVA.5</strain>
    </source>
</reference>
<sequence length="107" mass="12296">MPYGLVVRFTTRDAAAAAAFDQLAAETLEEIKAQEPGTLVYVNHVPVDEAVTRVFYELYEDRDAFLRHEEQPHVKRFLAEREQYLTHTEVTFLNEVAGKRPASSQER</sequence>
<keyword evidence="2" id="KW-1185">Reference proteome</keyword>
<evidence type="ECO:0000313" key="1">
    <source>
        <dbReference type="EMBL" id="MEJ8631984.1"/>
    </source>
</evidence>
<organism evidence="1 2">
    <name type="scientific">Streptomyces achmelvichensis</name>
    <dbReference type="NCBI Taxonomy" id="3134111"/>
    <lineage>
        <taxon>Bacteria</taxon>
        <taxon>Bacillati</taxon>
        <taxon>Actinomycetota</taxon>
        <taxon>Actinomycetes</taxon>
        <taxon>Kitasatosporales</taxon>
        <taxon>Streptomycetaceae</taxon>
        <taxon>Streptomyces</taxon>
    </lineage>
</organism>
<gene>
    <name evidence="1" type="ORF">WKI67_00505</name>
</gene>
<comment type="caution">
    <text evidence="1">The sequence shown here is derived from an EMBL/GenBank/DDBJ whole genome shotgun (WGS) entry which is preliminary data.</text>
</comment>
<dbReference type="Proteomes" id="UP001377168">
    <property type="component" value="Unassembled WGS sequence"/>
</dbReference>
<dbReference type="EMBL" id="JBBKAJ010000002">
    <property type="protein sequence ID" value="MEJ8631984.1"/>
    <property type="molecule type" value="Genomic_DNA"/>
</dbReference>
<name>A0ACC6PKS1_9ACTN</name>
<protein>
    <submittedName>
        <fullName evidence="1">Antibiotic biosynthesis monooxygenase</fullName>
    </submittedName>
</protein>
<keyword evidence="1" id="KW-0560">Oxidoreductase</keyword>